<accession>A0ABT1IBS0</accession>
<dbReference type="InterPro" id="IPR046238">
    <property type="entry name" value="DUF6271"/>
</dbReference>
<evidence type="ECO:0000313" key="1">
    <source>
        <dbReference type="EMBL" id="MCP2270084.1"/>
    </source>
</evidence>
<dbReference type="EMBL" id="JAMTCO010000006">
    <property type="protein sequence ID" value="MCP2270084.1"/>
    <property type="molecule type" value="Genomic_DNA"/>
</dbReference>
<dbReference type="RefSeq" id="WP_253887074.1">
    <property type="nucleotide sequence ID" value="NZ_BAAAVB010000013.1"/>
</dbReference>
<keyword evidence="2" id="KW-1185">Reference proteome</keyword>
<evidence type="ECO:0000313" key="2">
    <source>
        <dbReference type="Proteomes" id="UP001205185"/>
    </source>
</evidence>
<name>A0ABT1IBS0_9PSEU</name>
<organism evidence="1 2">
    <name type="scientific">Actinokineospora diospyrosa</name>
    <dbReference type="NCBI Taxonomy" id="103728"/>
    <lineage>
        <taxon>Bacteria</taxon>
        <taxon>Bacillati</taxon>
        <taxon>Actinomycetota</taxon>
        <taxon>Actinomycetes</taxon>
        <taxon>Pseudonocardiales</taxon>
        <taxon>Pseudonocardiaceae</taxon>
        <taxon>Actinokineospora</taxon>
    </lineage>
</organism>
<reference evidence="1 2" key="1">
    <citation type="submission" date="2022-06" db="EMBL/GenBank/DDBJ databases">
        <title>Genomic Encyclopedia of Archaeal and Bacterial Type Strains, Phase II (KMG-II): from individual species to whole genera.</title>
        <authorList>
            <person name="Goeker M."/>
        </authorList>
    </citation>
    <scope>NUCLEOTIDE SEQUENCE [LARGE SCALE GENOMIC DNA]</scope>
    <source>
        <strain evidence="1 2">DSM 44255</strain>
    </source>
</reference>
<dbReference type="Proteomes" id="UP001205185">
    <property type="component" value="Unassembled WGS sequence"/>
</dbReference>
<gene>
    <name evidence="1" type="ORF">LV75_002585</name>
</gene>
<sequence>MHPICLTLPTNRDCVATIGAMLAEAAYAVENFDVQVDLLILDSCGEREFAAHAAAAATTIPGVTVHHLDEARQREFLREAIAESGVRQPGHVLDLMLPTGVSYGACTNRAFLIASALGCVSFHRRDSDSRYQEFDGAPVFPIHHELTSIGLRAGEATRVSEVALDPVHANKPVVLVGASFIGDLSVDIAEIRELDPEAYEDIVGLWAPADATEGEKRELVAESFTGAGTEPFTGDRSILTIVDPMRVDMCNIAFHDVQELVPLPPATDTIGSDYFLLHLIRTAALPGVLHNRHIVNFHTPERKTDAGFADYHLRLAKFFLSMLYLRAVYDGMAAAGETLLDEGNRVRPGAVAELVRRSTRLDVADNVRRLEVLDAAYRRLGGKYARLADTLIDRRDQLLDEARADMADFAVLIDAWAPLVGAAARIGLGARRR</sequence>
<comment type="caution">
    <text evidence="1">The sequence shown here is derived from an EMBL/GenBank/DDBJ whole genome shotgun (WGS) entry which is preliminary data.</text>
</comment>
<protein>
    <submittedName>
        <fullName evidence="1">Uncharacterized protein</fullName>
    </submittedName>
</protein>
<proteinExistence type="predicted"/>
<dbReference type="Pfam" id="PF19787">
    <property type="entry name" value="DUF6271"/>
    <property type="match status" value="1"/>
</dbReference>